<gene>
    <name evidence="7" type="ORF">AB6713_03095</name>
</gene>
<accession>A0ABV4HM24</accession>
<keyword evidence="4" id="KW-0812">Transmembrane</keyword>
<dbReference type="InterPro" id="IPR029787">
    <property type="entry name" value="Nucleotide_cyclase"/>
</dbReference>
<evidence type="ECO:0000256" key="2">
    <source>
        <dbReference type="ARBA" id="ARBA00034247"/>
    </source>
</evidence>
<dbReference type="InterPro" id="IPR043128">
    <property type="entry name" value="Rev_trsase/Diguanyl_cyclase"/>
</dbReference>
<feature type="region of interest" description="Disordered" evidence="3">
    <location>
        <begin position="582"/>
        <end position="601"/>
    </location>
</feature>
<dbReference type="CDD" id="cd01949">
    <property type="entry name" value="GGDEF"/>
    <property type="match status" value="1"/>
</dbReference>
<dbReference type="Gene3D" id="3.30.70.270">
    <property type="match status" value="1"/>
</dbReference>
<feature type="transmembrane region" description="Helical" evidence="4">
    <location>
        <begin position="384"/>
        <end position="401"/>
    </location>
</feature>
<keyword evidence="4" id="KW-0472">Membrane</keyword>
<feature type="domain" description="GGDEF" evidence="6">
    <location>
        <begin position="444"/>
        <end position="577"/>
    </location>
</feature>
<evidence type="ECO:0000313" key="7">
    <source>
        <dbReference type="EMBL" id="MEZ0473603.1"/>
    </source>
</evidence>
<dbReference type="RefSeq" id="WP_370563042.1">
    <property type="nucleotide sequence ID" value="NZ_JBFWIB010000002.1"/>
</dbReference>
<organism evidence="7 8">
    <name type="scientific">Luteimonas salinilitoris</name>
    <dbReference type="NCBI Taxonomy" id="3237697"/>
    <lineage>
        <taxon>Bacteria</taxon>
        <taxon>Pseudomonadati</taxon>
        <taxon>Pseudomonadota</taxon>
        <taxon>Gammaproteobacteria</taxon>
        <taxon>Lysobacterales</taxon>
        <taxon>Lysobacteraceae</taxon>
        <taxon>Luteimonas</taxon>
    </lineage>
</organism>
<dbReference type="GO" id="GO:0052621">
    <property type="term" value="F:diguanylate cyclase activity"/>
    <property type="evidence" value="ECO:0007669"/>
    <property type="project" value="UniProtKB-EC"/>
</dbReference>
<dbReference type="Proteomes" id="UP001566331">
    <property type="component" value="Unassembled WGS sequence"/>
</dbReference>
<evidence type="ECO:0000256" key="3">
    <source>
        <dbReference type="SAM" id="MobiDB-lite"/>
    </source>
</evidence>
<feature type="chain" id="PRO_5047223196" description="diguanylate cyclase" evidence="5">
    <location>
        <begin position="26"/>
        <end position="601"/>
    </location>
</feature>
<dbReference type="Gene3D" id="1.25.40.10">
    <property type="entry name" value="Tetratricopeptide repeat domain"/>
    <property type="match status" value="1"/>
</dbReference>
<dbReference type="SUPFAM" id="SSF55073">
    <property type="entry name" value="Nucleotide cyclase"/>
    <property type="match status" value="1"/>
</dbReference>
<protein>
    <recommendedName>
        <fullName evidence="1">diguanylate cyclase</fullName>
        <ecNumber evidence="1">2.7.7.65</ecNumber>
    </recommendedName>
</protein>
<dbReference type="SMART" id="SM00267">
    <property type="entry name" value="GGDEF"/>
    <property type="match status" value="1"/>
</dbReference>
<keyword evidence="7" id="KW-0808">Transferase</keyword>
<keyword evidence="8" id="KW-1185">Reference proteome</keyword>
<keyword evidence="4" id="KW-1133">Transmembrane helix</keyword>
<dbReference type="PANTHER" id="PTHR45138:SF9">
    <property type="entry name" value="DIGUANYLATE CYCLASE DGCM-RELATED"/>
    <property type="match status" value="1"/>
</dbReference>
<dbReference type="EC" id="2.7.7.65" evidence="1"/>
<proteinExistence type="predicted"/>
<dbReference type="InterPro" id="IPR000160">
    <property type="entry name" value="GGDEF_dom"/>
</dbReference>
<evidence type="ECO:0000256" key="1">
    <source>
        <dbReference type="ARBA" id="ARBA00012528"/>
    </source>
</evidence>
<keyword evidence="5" id="KW-0732">Signal</keyword>
<dbReference type="Pfam" id="PF00990">
    <property type="entry name" value="GGDEF"/>
    <property type="match status" value="1"/>
</dbReference>
<dbReference type="PROSITE" id="PS50887">
    <property type="entry name" value="GGDEF"/>
    <property type="match status" value="1"/>
</dbReference>
<dbReference type="EMBL" id="JBFWIC010000003">
    <property type="protein sequence ID" value="MEZ0473603.1"/>
    <property type="molecule type" value="Genomic_DNA"/>
</dbReference>
<evidence type="ECO:0000256" key="4">
    <source>
        <dbReference type="SAM" id="Phobius"/>
    </source>
</evidence>
<dbReference type="NCBIfam" id="TIGR00254">
    <property type="entry name" value="GGDEF"/>
    <property type="match status" value="1"/>
</dbReference>
<sequence length="601" mass="66598">MKSNHIHAGLMLACLLGVAAHGVAASEFKQILEHADQIRTSDPKRFREVLLELDRIADTATPQERRHLQMLQAYRMTMSGEMAKAISGLESLIESPDADLETRFRAGSFLANTYALTRDFNKGMVVLEATLALEDRIESQELRSQAYLSATVLYNQVGQYGLGQHYAEKVIDTEPDGRLRCFSQNLRLEALQGQGQASDDAAYFDAIEQCNAIGEPIGTNLVRTYLARKWHDDGRTAQALDLLKQHLDEVIGTQYKHLIGEFNALIAEYSLALGQVEAAESHANSALAESEGFLHTLPLVTAYKVLYSIAESRGESDAALKFHRRYADADKAHLNEAKARELAYQLVRHETLQKNQQIELLDQRNRVLELQQKVVEKSAQNTQLIALLLVAVLGSIGYWAYKTKRLQVRLRRMAEIDMLTGICNRHHFTQKAERALALCAKAGEAATLVMFDLDHFKQINDRFGHPAGDCALRHVAAACLSLCRPVDCFGRLGGEEFGILLPGCDLRDGERLAEACIARLAAIHTADCGHVFEVTASFGVTCSAHSGYDLNRMLSHADKALYRAKRAGRNRLRVYADETPRSTVPAGVAEDPESARSVALS</sequence>
<feature type="signal peptide" evidence="5">
    <location>
        <begin position="1"/>
        <end position="25"/>
    </location>
</feature>
<comment type="caution">
    <text evidence="7">The sequence shown here is derived from an EMBL/GenBank/DDBJ whole genome shotgun (WGS) entry which is preliminary data.</text>
</comment>
<dbReference type="PANTHER" id="PTHR45138">
    <property type="entry name" value="REGULATORY COMPONENTS OF SENSORY TRANSDUCTION SYSTEM"/>
    <property type="match status" value="1"/>
</dbReference>
<dbReference type="InterPro" id="IPR011990">
    <property type="entry name" value="TPR-like_helical_dom_sf"/>
</dbReference>
<reference evidence="7 8" key="1">
    <citation type="submission" date="2024-07" db="EMBL/GenBank/DDBJ databases">
        <title>Luteimonas salilacus sp. nov., isolated from the shore soil of Salt Lake in Tibet of China.</title>
        <authorList>
            <person name="Zhang X."/>
            <person name="Li A."/>
        </authorList>
    </citation>
    <scope>NUCLEOTIDE SEQUENCE [LARGE SCALE GENOMIC DNA]</scope>
    <source>
        <strain evidence="7 8">B3-2-R+30</strain>
    </source>
</reference>
<name>A0ABV4HM24_9GAMM</name>
<evidence type="ECO:0000259" key="6">
    <source>
        <dbReference type="PROSITE" id="PS50887"/>
    </source>
</evidence>
<dbReference type="SUPFAM" id="SSF48452">
    <property type="entry name" value="TPR-like"/>
    <property type="match status" value="1"/>
</dbReference>
<dbReference type="InterPro" id="IPR050469">
    <property type="entry name" value="Diguanylate_Cyclase"/>
</dbReference>
<evidence type="ECO:0000256" key="5">
    <source>
        <dbReference type="SAM" id="SignalP"/>
    </source>
</evidence>
<comment type="catalytic activity">
    <reaction evidence="2">
        <text>2 GTP = 3',3'-c-di-GMP + 2 diphosphate</text>
        <dbReference type="Rhea" id="RHEA:24898"/>
        <dbReference type="ChEBI" id="CHEBI:33019"/>
        <dbReference type="ChEBI" id="CHEBI:37565"/>
        <dbReference type="ChEBI" id="CHEBI:58805"/>
        <dbReference type="EC" id="2.7.7.65"/>
    </reaction>
</comment>
<evidence type="ECO:0000313" key="8">
    <source>
        <dbReference type="Proteomes" id="UP001566331"/>
    </source>
</evidence>
<keyword evidence="7" id="KW-0548">Nucleotidyltransferase</keyword>